<comment type="catalytic activity">
    <reaction evidence="5">
        <text>L-glutaminyl-[protein] + H2O = L-glutamyl-[protein] + NH4(+)</text>
        <dbReference type="Rhea" id="RHEA:16441"/>
        <dbReference type="Rhea" id="RHEA-COMP:10207"/>
        <dbReference type="Rhea" id="RHEA-COMP:10208"/>
        <dbReference type="ChEBI" id="CHEBI:15377"/>
        <dbReference type="ChEBI" id="CHEBI:28938"/>
        <dbReference type="ChEBI" id="CHEBI:29973"/>
        <dbReference type="ChEBI" id="CHEBI:30011"/>
        <dbReference type="EC" id="3.5.1.44"/>
    </reaction>
</comment>
<dbReference type="EC" id="3.1.1.61" evidence="5"/>
<dbReference type="STRING" id="1058.SAMN05421783_10985"/>
<keyword evidence="2 5" id="KW-0145">Chemotaxis</keyword>
<evidence type="ECO:0000256" key="1">
    <source>
        <dbReference type="ARBA" id="ARBA00022490"/>
    </source>
</evidence>
<evidence type="ECO:0000256" key="4">
    <source>
        <dbReference type="ARBA" id="ARBA00048267"/>
    </source>
</evidence>
<keyword evidence="12" id="KW-1185">Reference proteome</keyword>
<dbReference type="RefSeq" id="WP_093031620.1">
    <property type="nucleotide sequence ID" value="NZ_FNNZ01000009.1"/>
</dbReference>
<evidence type="ECO:0000259" key="10">
    <source>
        <dbReference type="PROSITE" id="PS50122"/>
    </source>
</evidence>
<dbReference type="PIRSF" id="PIRSF000876">
    <property type="entry name" value="RR_chemtxs_CheB"/>
    <property type="match status" value="1"/>
</dbReference>
<dbReference type="PROSITE" id="PS50110">
    <property type="entry name" value="RESPONSE_REGULATORY"/>
    <property type="match status" value="1"/>
</dbReference>
<dbReference type="PANTHER" id="PTHR42872:SF6">
    <property type="entry name" value="PROTEIN-GLUTAMATE METHYLESTERASE_PROTEIN-GLUTAMINE GLUTAMINASE"/>
    <property type="match status" value="1"/>
</dbReference>
<keyword evidence="3 5" id="KW-0378">Hydrolase</keyword>
<feature type="active site" evidence="5 6">
    <location>
        <position position="292"/>
    </location>
</feature>
<comment type="similarity">
    <text evidence="5">Belongs to the CheB family.</text>
</comment>
<dbReference type="GO" id="GO:0005737">
    <property type="term" value="C:cytoplasm"/>
    <property type="evidence" value="ECO:0007669"/>
    <property type="project" value="UniProtKB-SubCell"/>
</dbReference>
<feature type="domain" description="Response regulatory" evidence="9">
    <location>
        <begin position="5"/>
        <end position="120"/>
    </location>
</feature>
<dbReference type="PROSITE" id="PS50122">
    <property type="entry name" value="CHEB"/>
    <property type="match status" value="1"/>
</dbReference>
<evidence type="ECO:0000313" key="11">
    <source>
        <dbReference type="EMBL" id="SDW83116.1"/>
    </source>
</evidence>
<comment type="function">
    <text evidence="5">Involved in chemotaxis. Part of a chemotaxis signal transduction system that modulates chemotaxis in response to various stimuli. Catalyzes the demethylation of specific methylglutamate residues introduced into the chemoreceptors (methyl-accepting chemotaxis proteins or MCP) by CheR. Also mediates the irreversible deamidation of specific glutamine residues to glutamic acid.</text>
</comment>
<reference evidence="12" key="1">
    <citation type="submission" date="2016-10" db="EMBL/GenBank/DDBJ databases">
        <authorList>
            <person name="Varghese N."/>
            <person name="Submissions S."/>
        </authorList>
    </citation>
    <scope>NUCLEOTIDE SEQUENCE [LARGE SCALE GENOMIC DNA]</scope>
    <source>
        <strain evidence="12">DSM 217</strain>
    </source>
</reference>
<keyword evidence="1 5" id="KW-0963">Cytoplasm</keyword>
<accession>A0A1H2WRL7</accession>
<protein>
    <recommendedName>
        <fullName evidence="5">Protein-glutamate methylesterase/protein-glutamine glutaminase</fullName>
        <ecNumber evidence="5">3.1.1.61</ecNumber>
        <ecNumber evidence="5">3.5.1.44</ecNumber>
    </recommendedName>
</protein>
<dbReference type="SUPFAM" id="SSF52172">
    <property type="entry name" value="CheY-like"/>
    <property type="match status" value="1"/>
</dbReference>
<comment type="catalytic activity">
    <reaction evidence="4 5">
        <text>[protein]-L-glutamate 5-O-methyl ester + H2O = L-glutamyl-[protein] + methanol + H(+)</text>
        <dbReference type="Rhea" id="RHEA:23236"/>
        <dbReference type="Rhea" id="RHEA-COMP:10208"/>
        <dbReference type="Rhea" id="RHEA-COMP:10311"/>
        <dbReference type="ChEBI" id="CHEBI:15377"/>
        <dbReference type="ChEBI" id="CHEBI:15378"/>
        <dbReference type="ChEBI" id="CHEBI:17790"/>
        <dbReference type="ChEBI" id="CHEBI:29973"/>
        <dbReference type="ChEBI" id="CHEBI:82795"/>
        <dbReference type="EC" id="3.1.1.61"/>
    </reaction>
</comment>
<dbReference type="EMBL" id="FNNZ01000009">
    <property type="protein sequence ID" value="SDW83116.1"/>
    <property type="molecule type" value="Genomic_DNA"/>
</dbReference>
<feature type="domain" description="CheB-type methylesterase" evidence="10">
    <location>
        <begin position="160"/>
        <end position="343"/>
    </location>
</feature>
<dbReference type="PANTHER" id="PTHR42872">
    <property type="entry name" value="PROTEIN-GLUTAMATE METHYLESTERASE/PROTEIN-GLUTAMINE GLUTAMINASE"/>
    <property type="match status" value="1"/>
</dbReference>
<evidence type="ECO:0000256" key="2">
    <source>
        <dbReference type="ARBA" id="ARBA00022500"/>
    </source>
</evidence>
<feature type="active site" evidence="5 6">
    <location>
        <position position="199"/>
    </location>
</feature>
<gene>
    <name evidence="5" type="primary">cheB</name>
    <name evidence="11" type="ORF">SAMN05421783_10985</name>
</gene>
<dbReference type="GO" id="GO:0000156">
    <property type="term" value="F:phosphorelay response regulator activity"/>
    <property type="evidence" value="ECO:0007669"/>
    <property type="project" value="InterPro"/>
</dbReference>
<feature type="active site" evidence="5 6">
    <location>
        <position position="172"/>
    </location>
</feature>
<dbReference type="NCBIfam" id="NF001965">
    <property type="entry name" value="PRK00742.1"/>
    <property type="match status" value="1"/>
</dbReference>
<dbReference type="HAMAP" id="MF_00099">
    <property type="entry name" value="CheB_chemtxs"/>
    <property type="match status" value="1"/>
</dbReference>
<dbReference type="InterPro" id="IPR035909">
    <property type="entry name" value="CheB_C"/>
</dbReference>
<dbReference type="OrthoDB" id="9793421at2"/>
<evidence type="ECO:0000256" key="5">
    <source>
        <dbReference type="HAMAP-Rule" id="MF_00099"/>
    </source>
</evidence>
<dbReference type="CDD" id="cd16432">
    <property type="entry name" value="CheB_Rec"/>
    <property type="match status" value="1"/>
</dbReference>
<feature type="region of interest" description="Disordered" evidence="8">
    <location>
        <begin position="137"/>
        <end position="164"/>
    </location>
</feature>
<keyword evidence="5 7" id="KW-0597">Phosphoprotein</keyword>
<comment type="domain">
    <text evidence="5">Contains a C-terminal catalytic domain, and an N-terminal region which modulates catalytic activity.</text>
</comment>
<evidence type="ECO:0000256" key="3">
    <source>
        <dbReference type="ARBA" id="ARBA00022801"/>
    </source>
</evidence>
<dbReference type="InterPro" id="IPR001789">
    <property type="entry name" value="Sig_transdc_resp-reg_receiver"/>
</dbReference>
<comment type="PTM">
    <text evidence="5">Phosphorylated by CheA. Phosphorylation of the N-terminal regulatory domain activates the methylesterase activity.</text>
</comment>
<dbReference type="GO" id="GO:0006935">
    <property type="term" value="P:chemotaxis"/>
    <property type="evidence" value="ECO:0007669"/>
    <property type="project" value="UniProtKB-UniRule"/>
</dbReference>
<dbReference type="Gene3D" id="3.40.50.2300">
    <property type="match status" value="1"/>
</dbReference>
<name>A0A1H2WRL7_THIRO</name>
<comment type="subcellular location">
    <subcellularLocation>
        <location evidence="5">Cytoplasm</location>
    </subcellularLocation>
</comment>
<proteinExistence type="inferred from homology"/>
<evidence type="ECO:0000259" key="9">
    <source>
        <dbReference type="PROSITE" id="PS50110"/>
    </source>
</evidence>
<dbReference type="EC" id="3.5.1.44" evidence="5"/>
<dbReference type="Pfam" id="PF00072">
    <property type="entry name" value="Response_reg"/>
    <property type="match status" value="1"/>
</dbReference>
<evidence type="ECO:0000256" key="7">
    <source>
        <dbReference type="PROSITE-ProRule" id="PRU00169"/>
    </source>
</evidence>
<evidence type="ECO:0000256" key="6">
    <source>
        <dbReference type="PROSITE-ProRule" id="PRU00050"/>
    </source>
</evidence>
<dbReference type="InterPro" id="IPR000673">
    <property type="entry name" value="Sig_transdc_resp-reg_Me-estase"/>
</dbReference>
<evidence type="ECO:0000313" key="12">
    <source>
        <dbReference type="Proteomes" id="UP000198816"/>
    </source>
</evidence>
<dbReference type="InterPro" id="IPR011006">
    <property type="entry name" value="CheY-like_superfamily"/>
</dbReference>
<dbReference type="SMART" id="SM00448">
    <property type="entry name" value="REC"/>
    <property type="match status" value="1"/>
</dbReference>
<organism evidence="11 12">
    <name type="scientific">Thiocapsa roseopersicina</name>
    <dbReference type="NCBI Taxonomy" id="1058"/>
    <lineage>
        <taxon>Bacteria</taxon>
        <taxon>Pseudomonadati</taxon>
        <taxon>Pseudomonadota</taxon>
        <taxon>Gammaproteobacteria</taxon>
        <taxon>Chromatiales</taxon>
        <taxon>Chromatiaceae</taxon>
        <taxon>Thiocapsa</taxon>
    </lineage>
</organism>
<dbReference type="Proteomes" id="UP000198816">
    <property type="component" value="Unassembled WGS sequence"/>
</dbReference>
<dbReference type="Pfam" id="PF01339">
    <property type="entry name" value="CheB_methylest"/>
    <property type="match status" value="1"/>
</dbReference>
<dbReference type="GO" id="GO:0008984">
    <property type="term" value="F:protein-glutamate methylesterase activity"/>
    <property type="evidence" value="ECO:0007669"/>
    <property type="project" value="UniProtKB-UniRule"/>
</dbReference>
<dbReference type="AlphaFoldDB" id="A0A1H2WRL7"/>
<dbReference type="GO" id="GO:0050568">
    <property type="term" value="F:protein-glutamine glutaminase activity"/>
    <property type="evidence" value="ECO:0007669"/>
    <property type="project" value="UniProtKB-UniRule"/>
</dbReference>
<dbReference type="Gene3D" id="3.40.50.180">
    <property type="entry name" value="Methylesterase CheB, C-terminal domain"/>
    <property type="match status" value="1"/>
</dbReference>
<dbReference type="CDD" id="cd17541">
    <property type="entry name" value="REC_CheB-like"/>
    <property type="match status" value="1"/>
</dbReference>
<dbReference type="SUPFAM" id="SSF52738">
    <property type="entry name" value="Methylesterase CheB, C-terminal domain"/>
    <property type="match status" value="1"/>
</dbReference>
<sequence length="358" mass="37496">MQPVRVLVVDDSRSARSLIRALIEAAPGLVVCGEAADGREAVEKALALKPDVVTMDLQMPEMDGMQAIEEIMARQAVPILVLSDLADAPNAMAAIARGALEAARKPTFDEGPGLASRLRILARIPVIRHIRRNGALTFKQGSDDPASPARLDARVPTEPSRPGSPVVAIASSTGGPQALARILPDLPADFAAPVLIAQHISDGFAGAMADWLSRLCALPVKIPVEGEALMPGQIYLADSITHMTLGAGRRIRLEQRMESDMYRPSCDRLLASVAAQVGRDAVGVILTGMGRDGAQGMLALAKAGGTTIAQDEATSVIFGMNREAIFAGGVQMTLPLDLIAGKLCMLAGRRAVLGIGIA</sequence>
<evidence type="ECO:0000256" key="8">
    <source>
        <dbReference type="SAM" id="MobiDB-lite"/>
    </source>
</evidence>
<feature type="modified residue" description="4-aspartylphosphate" evidence="5 7">
    <location>
        <position position="56"/>
    </location>
</feature>
<dbReference type="InterPro" id="IPR008248">
    <property type="entry name" value="CheB-like"/>
</dbReference>